<evidence type="ECO:0000313" key="3">
    <source>
        <dbReference type="EMBL" id="GAX08777.1"/>
    </source>
</evidence>
<dbReference type="OrthoDB" id="9795361at2"/>
<evidence type="ECO:0000256" key="1">
    <source>
        <dbReference type="SAM" id="MobiDB-lite"/>
    </source>
</evidence>
<dbReference type="PROSITE" id="PS51257">
    <property type="entry name" value="PROKAR_LIPOPROTEIN"/>
    <property type="match status" value="1"/>
</dbReference>
<proteinExistence type="predicted"/>
<feature type="signal peptide" evidence="2">
    <location>
        <begin position="1"/>
        <end position="21"/>
    </location>
</feature>
<evidence type="ECO:0008006" key="5">
    <source>
        <dbReference type="Google" id="ProtNLM"/>
    </source>
</evidence>
<dbReference type="PIRSF" id="PIRSF012509">
    <property type="entry name" value="CamS"/>
    <property type="match status" value="1"/>
</dbReference>
<evidence type="ECO:0000313" key="4">
    <source>
        <dbReference type="Proteomes" id="UP000223370"/>
    </source>
</evidence>
<dbReference type="Gene3D" id="3.10.570.10">
    <property type="entry name" value="sex pheromone staph- cam373 precursor domain"/>
    <property type="match status" value="1"/>
</dbReference>
<dbReference type="Pfam" id="PF07537">
    <property type="entry name" value="CamS"/>
    <property type="match status" value="1"/>
</dbReference>
<dbReference type="InterPro" id="IPR011426">
    <property type="entry name" value="CamS"/>
</dbReference>
<dbReference type="Proteomes" id="UP000223370">
    <property type="component" value="Unassembled WGS sequence"/>
</dbReference>
<name>A0A1Z5J421_9LACO</name>
<dbReference type="EMBL" id="BCMJ01000008">
    <property type="protein sequence ID" value="GAX08777.1"/>
    <property type="molecule type" value="Genomic_DNA"/>
</dbReference>
<sequence length="386" mass="42308" precursor="true">MKRFKALFVMAICGLFLSACGNLGSSNGASTSGNSSNKGTQLTGQAAAGDYQSVIKNGRYVTSKSRGVNVSQNDNQFNLKSFESGLLTVSKKVYSPSKYIFEEGQYLNTSTVQNWLGRKSKSNPDGLNPVNNGKTDPNTRNPIYLQQMEEQDFMKQNGKKLTLSGVTIGLGMNSVDYYEKKNFGSTYQTKISKAEAQREGRQIANQVLARLRQKPALKNVPITIALYRQAPTDSLVGGSFFSYSNNKAGATTVSSWKPISEQNYVYPTTSSKATNGNSGSGNSNDEASFENFKSQIQNYFPNLSGVTAQAHYTNKQLTGMNVNITTQFYSQTEIISFTQYLQQAAQKYLPSNAPIDITVSSTEGVQSFLSRDNGAKKFTSHVFNSY</sequence>
<keyword evidence="4" id="KW-1185">Reference proteome</keyword>
<keyword evidence="2" id="KW-0732">Signal</keyword>
<feature type="chain" id="PRO_5039121957" description="CamS family sex pheromone protein" evidence="2">
    <location>
        <begin position="22"/>
        <end position="386"/>
    </location>
</feature>
<gene>
    <name evidence="3" type="ORF">IWT5_01939</name>
</gene>
<evidence type="ECO:0000256" key="2">
    <source>
        <dbReference type="SAM" id="SignalP"/>
    </source>
</evidence>
<organism evidence="3 4">
    <name type="scientific">Secundilactobacillus silagincola</name>
    <dbReference type="NCBI Taxonomy" id="1714681"/>
    <lineage>
        <taxon>Bacteria</taxon>
        <taxon>Bacillati</taxon>
        <taxon>Bacillota</taxon>
        <taxon>Bacilli</taxon>
        <taxon>Lactobacillales</taxon>
        <taxon>Lactobacillaceae</taxon>
        <taxon>Secundilactobacillus</taxon>
    </lineage>
</organism>
<accession>A0A1Z5J421</accession>
<feature type="compositionally biased region" description="Polar residues" evidence="1">
    <location>
        <begin position="123"/>
        <end position="139"/>
    </location>
</feature>
<comment type="caution">
    <text evidence="3">The sequence shown here is derived from an EMBL/GenBank/DDBJ whole genome shotgun (WGS) entry which is preliminary data.</text>
</comment>
<feature type="region of interest" description="Disordered" evidence="1">
    <location>
        <begin position="117"/>
        <end position="139"/>
    </location>
</feature>
<dbReference type="RefSeq" id="WP_098825783.1">
    <property type="nucleotide sequence ID" value="NZ_BCMJ01000008.1"/>
</dbReference>
<protein>
    <recommendedName>
        <fullName evidence="5">CamS family sex pheromone protein</fullName>
    </recommendedName>
</protein>
<reference evidence="3 4" key="1">
    <citation type="submission" date="2015-11" db="EMBL/GenBank/DDBJ databases">
        <title>Draft genome sequences of new species of the genus Lactobacillus isolated from orchardgrass silage.</title>
        <authorList>
            <person name="Tohno M."/>
            <person name="Tanizawa Y."/>
            <person name="Arita M."/>
        </authorList>
    </citation>
    <scope>NUCLEOTIDE SEQUENCE [LARGE SCALE GENOMIC DNA]</scope>
    <source>
        <strain evidence="3 4">IWT5</strain>
    </source>
</reference>
<dbReference type="CDD" id="cd13440">
    <property type="entry name" value="CamS_repeat_2"/>
    <property type="match status" value="1"/>
</dbReference>
<dbReference type="AlphaFoldDB" id="A0A1Z5J421"/>
<dbReference type="CDD" id="cd13441">
    <property type="entry name" value="CamS_repeat_1"/>
    <property type="match status" value="1"/>
</dbReference>